<gene>
    <name evidence="2" type="ORF">SAMN05661096_02278</name>
</gene>
<name>A0A1X7K323_9BACT</name>
<keyword evidence="1" id="KW-0472">Membrane</keyword>
<keyword evidence="1" id="KW-0812">Transmembrane</keyword>
<dbReference type="Proteomes" id="UP000193804">
    <property type="component" value="Unassembled WGS sequence"/>
</dbReference>
<dbReference type="STRING" id="1028.SAMN05661096_02278"/>
<dbReference type="AlphaFoldDB" id="A0A1X7K323"/>
<dbReference type="RefSeq" id="WP_085517234.1">
    <property type="nucleotide sequence ID" value="NZ_FXAW01000004.1"/>
</dbReference>
<evidence type="ECO:0000313" key="3">
    <source>
        <dbReference type="Proteomes" id="UP000193804"/>
    </source>
</evidence>
<keyword evidence="3" id="KW-1185">Reference proteome</keyword>
<accession>A0A1X7K323</accession>
<keyword evidence="1" id="KW-1133">Transmembrane helix</keyword>
<sequence length="115" mass="13239">MDLISTFAFVKVLCYILSIYLIALCGIPCSDAKSINNDQEITSYRDLANENQSHEHNQEEDACSPLCVCHCCHLHFFPITEIPFSHPDLLSGSYSLYYQDFRTIEIFDFLKPPRL</sequence>
<evidence type="ECO:0000313" key="2">
    <source>
        <dbReference type="EMBL" id="SMG34991.1"/>
    </source>
</evidence>
<reference evidence="3" key="1">
    <citation type="submission" date="2017-04" db="EMBL/GenBank/DDBJ databases">
        <authorList>
            <person name="Varghese N."/>
            <person name="Submissions S."/>
        </authorList>
    </citation>
    <scope>NUCLEOTIDE SEQUENCE [LARGE SCALE GENOMIC DNA]</scope>
    <source>
        <strain evidence="3">DSM 4125</strain>
    </source>
</reference>
<feature type="transmembrane region" description="Helical" evidence="1">
    <location>
        <begin position="6"/>
        <end position="27"/>
    </location>
</feature>
<proteinExistence type="predicted"/>
<evidence type="ECO:0000256" key="1">
    <source>
        <dbReference type="SAM" id="Phobius"/>
    </source>
</evidence>
<protein>
    <submittedName>
        <fullName evidence="2">Uncharacterized protein</fullName>
    </submittedName>
</protein>
<organism evidence="2 3">
    <name type="scientific">Marivirga sericea</name>
    <dbReference type="NCBI Taxonomy" id="1028"/>
    <lineage>
        <taxon>Bacteria</taxon>
        <taxon>Pseudomonadati</taxon>
        <taxon>Bacteroidota</taxon>
        <taxon>Cytophagia</taxon>
        <taxon>Cytophagales</taxon>
        <taxon>Marivirgaceae</taxon>
        <taxon>Marivirga</taxon>
    </lineage>
</organism>
<dbReference type="EMBL" id="FXAW01000004">
    <property type="protein sequence ID" value="SMG34991.1"/>
    <property type="molecule type" value="Genomic_DNA"/>
</dbReference>
<dbReference type="Pfam" id="PF20365">
    <property type="entry name" value="DUF6660"/>
    <property type="match status" value="1"/>
</dbReference>
<dbReference type="OrthoDB" id="997115at2"/>
<dbReference type="InterPro" id="IPR046601">
    <property type="entry name" value="DUF6660"/>
</dbReference>